<accession>A0A443RKV1</accession>
<dbReference type="GO" id="GO:0006281">
    <property type="term" value="P:DNA repair"/>
    <property type="evidence" value="ECO:0007669"/>
    <property type="project" value="TreeGrafter"/>
</dbReference>
<reference evidence="1 2" key="1">
    <citation type="journal article" date="2018" name="Gigascience">
        <title>Genomes of trombidid mites reveal novel predicted allergens and laterally-transferred genes associated with secondary metabolism.</title>
        <authorList>
            <person name="Dong X."/>
            <person name="Chaisiri K."/>
            <person name="Xia D."/>
            <person name="Armstrong S.D."/>
            <person name="Fang Y."/>
            <person name="Donnelly M.J."/>
            <person name="Kadowaki T."/>
            <person name="McGarry J.W."/>
            <person name="Darby A.C."/>
            <person name="Makepeace B.L."/>
        </authorList>
    </citation>
    <scope>NUCLEOTIDE SEQUENCE [LARGE SCALE GENOMIC DNA]</scope>
    <source>
        <strain evidence="1">UoL-WK</strain>
    </source>
</reference>
<dbReference type="STRING" id="1965070.A0A443RKV1"/>
<proteinExistence type="predicted"/>
<dbReference type="EMBL" id="NCKU01000340">
    <property type="protein sequence ID" value="RWS15906.1"/>
    <property type="molecule type" value="Genomic_DNA"/>
</dbReference>
<evidence type="ECO:0000313" key="1">
    <source>
        <dbReference type="EMBL" id="RWS15906.1"/>
    </source>
</evidence>
<sequence length="75" mass="8437">MKFIVSNNCIKVFSKAVVTGARLADELFFDATDDGLTIQAINKDKTVSYSIFFARNFFAQYEPECVQCKLSSKVL</sequence>
<dbReference type="Pfam" id="PF04139">
    <property type="entry name" value="Rad9"/>
    <property type="match status" value="1"/>
</dbReference>
<dbReference type="Gene3D" id="3.70.10.10">
    <property type="match status" value="1"/>
</dbReference>
<dbReference type="Proteomes" id="UP000285301">
    <property type="component" value="Unassembled WGS sequence"/>
</dbReference>
<dbReference type="InterPro" id="IPR046938">
    <property type="entry name" value="DNA_clamp_sf"/>
</dbReference>
<dbReference type="GO" id="GO:0031573">
    <property type="term" value="P:mitotic intra-S DNA damage checkpoint signaling"/>
    <property type="evidence" value="ECO:0007669"/>
    <property type="project" value="TreeGrafter"/>
</dbReference>
<dbReference type="GO" id="GO:0000076">
    <property type="term" value="P:DNA replication checkpoint signaling"/>
    <property type="evidence" value="ECO:0007669"/>
    <property type="project" value="TreeGrafter"/>
</dbReference>
<dbReference type="GO" id="GO:0030896">
    <property type="term" value="C:checkpoint clamp complex"/>
    <property type="evidence" value="ECO:0007669"/>
    <property type="project" value="InterPro"/>
</dbReference>
<name>A0A443RKV1_9ACAR</name>
<gene>
    <name evidence="1" type="ORF">B4U79_17893</name>
</gene>
<keyword evidence="2" id="KW-1185">Reference proteome</keyword>
<dbReference type="OrthoDB" id="60092at2759"/>
<dbReference type="SUPFAM" id="SSF55979">
    <property type="entry name" value="DNA clamp"/>
    <property type="match status" value="1"/>
</dbReference>
<evidence type="ECO:0000313" key="2">
    <source>
        <dbReference type="Proteomes" id="UP000285301"/>
    </source>
</evidence>
<dbReference type="AlphaFoldDB" id="A0A443RKV1"/>
<dbReference type="PANTHER" id="PTHR15237">
    <property type="entry name" value="DNA REPAIR PROTEIN RAD9"/>
    <property type="match status" value="1"/>
</dbReference>
<dbReference type="InterPro" id="IPR007268">
    <property type="entry name" value="Rad9/Ddc1"/>
</dbReference>
<protein>
    <submittedName>
        <fullName evidence="1">Cell cycle checkpoint control protein RAD9A-like isoform X4</fullName>
    </submittedName>
</protein>
<organism evidence="1 2">
    <name type="scientific">Dinothrombium tinctorium</name>
    <dbReference type="NCBI Taxonomy" id="1965070"/>
    <lineage>
        <taxon>Eukaryota</taxon>
        <taxon>Metazoa</taxon>
        <taxon>Ecdysozoa</taxon>
        <taxon>Arthropoda</taxon>
        <taxon>Chelicerata</taxon>
        <taxon>Arachnida</taxon>
        <taxon>Acari</taxon>
        <taxon>Acariformes</taxon>
        <taxon>Trombidiformes</taxon>
        <taxon>Prostigmata</taxon>
        <taxon>Anystina</taxon>
        <taxon>Parasitengona</taxon>
        <taxon>Trombidioidea</taxon>
        <taxon>Trombidiidae</taxon>
        <taxon>Dinothrombium</taxon>
    </lineage>
</organism>
<comment type="caution">
    <text evidence="1">The sequence shown here is derived from an EMBL/GenBank/DDBJ whole genome shotgun (WGS) entry which is preliminary data.</text>
</comment>
<dbReference type="PANTHER" id="PTHR15237:SF0">
    <property type="entry name" value="CELL CYCLE CHECKPOINT CONTROL PROTEIN"/>
    <property type="match status" value="1"/>
</dbReference>
<dbReference type="GO" id="GO:0071479">
    <property type="term" value="P:cellular response to ionizing radiation"/>
    <property type="evidence" value="ECO:0007669"/>
    <property type="project" value="TreeGrafter"/>
</dbReference>